<name>A0A8C7DZZ0_NAJNA</name>
<feature type="compositionally biased region" description="Basic and acidic residues" evidence="1">
    <location>
        <begin position="18"/>
        <end position="34"/>
    </location>
</feature>
<feature type="compositionally biased region" description="Low complexity" evidence="1">
    <location>
        <begin position="567"/>
        <end position="576"/>
    </location>
</feature>
<feature type="compositionally biased region" description="Low complexity" evidence="1">
    <location>
        <begin position="778"/>
        <end position="787"/>
    </location>
</feature>
<dbReference type="Proteomes" id="UP000694559">
    <property type="component" value="Unplaced"/>
</dbReference>
<dbReference type="GO" id="GO:0003682">
    <property type="term" value="F:chromatin binding"/>
    <property type="evidence" value="ECO:0007669"/>
    <property type="project" value="TreeGrafter"/>
</dbReference>
<feature type="compositionally biased region" description="Basic and acidic residues" evidence="1">
    <location>
        <begin position="231"/>
        <end position="247"/>
    </location>
</feature>
<feature type="compositionally biased region" description="Basic residues" evidence="1">
    <location>
        <begin position="306"/>
        <end position="317"/>
    </location>
</feature>
<dbReference type="OMA" id="MMNEDDI"/>
<feature type="compositionally biased region" description="Polar residues" evidence="1">
    <location>
        <begin position="915"/>
        <end position="936"/>
    </location>
</feature>
<dbReference type="SUPFAM" id="SSF46689">
    <property type="entry name" value="Homeodomain-like"/>
    <property type="match status" value="2"/>
</dbReference>
<feature type="compositionally biased region" description="Basic residues" evidence="1">
    <location>
        <begin position="729"/>
        <end position="740"/>
    </location>
</feature>
<feature type="domain" description="Myb-like" evidence="2">
    <location>
        <begin position="1558"/>
        <end position="1631"/>
    </location>
</feature>
<feature type="compositionally biased region" description="Polar residues" evidence="1">
    <location>
        <begin position="703"/>
        <end position="722"/>
    </location>
</feature>
<dbReference type="Pfam" id="PF00249">
    <property type="entry name" value="Myb_DNA-binding"/>
    <property type="match status" value="1"/>
</dbReference>
<dbReference type="GO" id="GO:0005730">
    <property type="term" value="C:nucleolus"/>
    <property type="evidence" value="ECO:0007669"/>
    <property type="project" value="TreeGrafter"/>
</dbReference>
<feature type="domain" description="Myb-like" evidence="2">
    <location>
        <begin position="1502"/>
        <end position="1551"/>
    </location>
</feature>
<dbReference type="Ensembl" id="ENSNNAT00000016078.1">
    <property type="protein sequence ID" value="ENSNNAP00000015328.1"/>
    <property type="gene ID" value="ENSNNAG00000010353.1"/>
</dbReference>
<dbReference type="CDD" id="cd00167">
    <property type="entry name" value="SANT"/>
    <property type="match status" value="1"/>
</dbReference>
<keyword evidence="4" id="KW-1185">Reference proteome</keyword>
<evidence type="ECO:0000259" key="2">
    <source>
        <dbReference type="PROSITE" id="PS50090"/>
    </source>
</evidence>
<feature type="compositionally biased region" description="Basic and acidic residues" evidence="1">
    <location>
        <begin position="1078"/>
        <end position="1094"/>
    </location>
</feature>
<feature type="compositionally biased region" description="Polar residues" evidence="1">
    <location>
        <begin position="67"/>
        <end position="88"/>
    </location>
</feature>
<protein>
    <recommendedName>
        <fullName evidence="2">Myb-like domain-containing protein</fullName>
    </recommendedName>
</protein>
<dbReference type="PANTHER" id="PTHR46760">
    <property type="entry name" value="TRANSCRIPTION TERMINATION FACTOR 1"/>
    <property type="match status" value="1"/>
</dbReference>
<feature type="compositionally biased region" description="Basic residues" evidence="1">
    <location>
        <begin position="1153"/>
        <end position="1164"/>
    </location>
</feature>
<dbReference type="OrthoDB" id="5812619at2759"/>
<feature type="compositionally biased region" description="Basic residues" evidence="1">
    <location>
        <begin position="93"/>
        <end position="104"/>
    </location>
</feature>
<dbReference type="SMART" id="SM00717">
    <property type="entry name" value="SANT"/>
    <property type="match status" value="2"/>
</dbReference>
<feature type="compositionally biased region" description="Basic and acidic residues" evidence="1">
    <location>
        <begin position="655"/>
        <end position="671"/>
    </location>
</feature>
<dbReference type="GO" id="GO:0006363">
    <property type="term" value="P:termination of RNA polymerase I transcription"/>
    <property type="evidence" value="ECO:0007669"/>
    <property type="project" value="TreeGrafter"/>
</dbReference>
<dbReference type="PANTHER" id="PTHR46760:SF1">
    <property type="entry name" value="TRANSCRIPTION TERMINATION FACTOR 1"/>
    <property type="match status" value="1"/>
</dbReference>
<dbReference type="InterPro" id="IPR001005">
    <property type="entry name" value="SANT/Myb"/>
</dbReference>
<evidence type="ECO:0000313" key="4">
    <source>
        <dbReference type="Proteomes" id="UP000694559"/>
    </source>
</evidence>
<feature type="compositionally biased region" description="Polar residues" evidence="1">
    <location>
        <begin position="113"/>
        <end position="124"/>
    </location>
</feature>
<feature type="compositionally biased region" description="Polar residues" evidence="1">
    <location>
        <begin position="326"/>
        <end position="338"/>
    </location>
</feature>
<feature type="compositionally biased region" description="Basic residues" evidence="1">
    <location>
        <begin position="518"/>
        <end position="529"/>
    </location>
</feature>
<feature type="compositionally biased region" description="Basic and acidic residues" evidence="1">
    <location>
        <begin position="1290"/>
        <end position="1302"/>
    </location>
</feature>
<feature type="compositionally biased region" description="Low complexity" evidence="1">
    <location>
        <begin position="142"/>
        <end position="151"/>
    </location>
</feature>
<feature type="compositionally biased region" description="Polar residues" evidence="1">
    <location>
        <begin position="749"/>
        <end position="760"/>
    </location>
</feature>
<organism evidence="3 4">
    <name type="scientific">Naja naja</name>
    <name type="common">Indian cobra</name>
    <dbReference type="NCBI Taxonomy" id="35670"/>
    <lineage>
        <taxon>Eukaryota</taxon>
        <taxon>Metazoa</taxon>
        <taxon>Chordata</taxon>
        <taxon>Craniata</taxon>
        <taxon>Vertebrata</taxon>
        <taxon>Euteleostomi</taxon>
        <taxon>Lepidosauria</taxon>
        <taxon>Squamata</taxon>
        <taxon>Bifurcata</taxon>
        <taxon>Unidentata</taxon>
        <taxon>Episquamata</taxon>
        <taxon>Toxicofera</taxon>
        <taxon>Serpentes</taxon>
        <taxon>Colubroidea</taxon>
        <taxon>Elapidae</taxon>
        <taxon>Elapinae</taxon>
        <taxon>Naja</taxon>
    </lineage>
</organism>
<dbReference type="GeneTree" id="ENSGT00940000159729"/>
<feature type="compositionally biased region" description="Low complexity" evidence="1">
    <location>
        <begin position="990"/>
        <end position="999"/>
    </location>
</feature>
<feature type="compositionally biased region" description="Low complexity" evidence="1">
    <location>
        <begin position="1202"/>
        <end position="1211"/>
    </location>
</feature>
<feature type="compositionally biased region" description="Polar residues" evidence="1">
    <location>
        <begin position="492"/>
        <end position="513"/>
    </location>
</feature>
<reference evidence="3" key="2">
    <citation type="submission" date="2025-09" db="UniProtKB">
        <authorList>
            <consortium name="Ensembl"/>
        </authorList>
    </citation>
    <scope>IDENTIFICATION</scope>
</reference>
<evidence type="ECO:0000256" key="1">
    <source>
        <dbReference type="SAM" id="MobiDB-lite"/>
    </source>
</evidence>
<sequence length="1742" mass="198175">MMNEDDILLVEDTQQPSSEEKTKKLQKRSREEVKQPIVSSDQTSHSSQDTEDSGTSRKKHKKKKSSLETSDASQVISETQLSNESEINNFVPKKNKRKMKHRLKHGSDEEGWSPSTPNKSSQPSLKKALANAGGVDDDEFWSPSTPKTSSKLPQKEDLGNGSLVDGNRSSQKKKKRKQREVVYVPDGPAKEKADATSSQREVQMDLEQTIETRMMNEDDILLVKDTQQPSYEEKTKKLQKRSREEVKQPIGSSDQTSHSSQDTEDSGTSRKKHKKKKSSLETSDASRIISETQLSNESEINNFVPKKNKRKMKHRLKHGSDEEGWSPSTPNKSSQQSPEKALANAGVVDEDEFWSPSTPKTSSKLPQKEDLGNGSLVDGNRSSQKKKKRKQREVVYVPDGPAKEKAEATSSQRDQMDLDQTIETRMMNEDDILLVEDTQQPSSEEKTKKLQKRSREEVKQPIGSSDQTSHSSQDTEDSGTSRKKHKKKKSSLETSDASRVISETQLSNESEINNFVPKKNKRKMKHRLKHGSDEEGWSPPTPNKSSQPFPKKALTNAGVVDEDEFWSPSTPKTSSKLPQKEDLGNGSLVDGNRSSQKKKKRKQREVIYVPDGPAKEKAEATSSQRDQMDLDQTIETRMMNEDDILLVKDTQQPSSEEKTKKLQKRSREEAKQPIASSDQTSHSSQDTEDSGTSRKKHKKKSSLETSDASRIISETQLSNEPEINNFVPKKNKRKMKHRLKHGSDEEGWSPSTPNKSSQPSPKKALANAGGVDDDEFWSPSTPKTSSKLPQKEDLGNGSLVDGNRSSQKKKKRKQREVVYVPDGPAKEKAEATSSQRDQMDLDQTIETRMMNEDDILLVEDTQQPSSEEKTKKLQKRSREEAKQPNASSDQTSHSSQDTEDSGTSRKKHKKKKSSLETSDASQVISETQLSNESEINNFVPKKNKRKMKHRLKHGSDEEGWSPPTPNKSSQPFPKKALTNAGVVDEDEFWSPSTPKTSSKLPQKEDLGNGSLVDGNRSSQKKKKRKQREVVYVPDGPAKEKAEATSSQRDQMDLDQTIETRMMNEDDILLVKDTQQPSYEEKTKKLQKRSREEVKQPIASSDQTSHSSQDTEDSGTSRKKHKKKKSSLETSDASQVISETQLSNESKINNFVPKKNKRKMKHRLKHGSDEEGWSPSTPNKSSQQSPEKALANAGVVDEDEFWSPSTPKTSSKLPQKEDLGNGSLVDGNRSSQKKKKRKQREVVYVPDGPAKEKAEATSSQREVQMDLDQTIDMQMNLFDSSPLSFSGGPQVDRHPGHGQERSRSPTAEDSEATQVDLEMEGTSAGDHEQTQPRSPSKLPTLGLNTKLDRTGRKLRSSRKQSPSKTCSEEEEEDAYALDKKQMENARKELEEFIPRAKTLADSAIRQLARRDLARFRELKKKGLAVRFGVFSQAENNLLTENMEAFLEESGIESAEKLLFSNRFPEEKAEIKRLKCQYSFCERIAQGIARPWRLVYYRARKMFDPQNYKGRYTEKEEKQLFKYHAMYENRWEKISELMNRSSHSIALKYSEMVEVSNLVPWTKDETYRLLQTLRDILKVKVKGLALALDNRDSNGALTLLRENLYKNIGWMKVAAQVETRSWRQCKRKWMLILTKKIMGKSHFHRPNNLWFKIDLIERLYELNVADTSEIDWEHIAGIIGNVPPDYVQNRYYQLKASYVPFWYEKTFPEIIDYLFEETLPTLKETHKRLAQRHRAPQEDRSCKK</sequence>
<dbReference type="InterPro" id="IPR053078">
    <property type="entry name" value="TTF1-like"/>
</dbReference>
<evidence type="ECO:0000313" key="3">
    <source>
        <dbReference type="Ensembl" id="ENSNNAP00000015328.1"/>
    </source>
</evidence>
<accession>A0A8C7DZZ0</accession>
<feature type="compositionally biased region" description="Basic and acidic residues" evidence="1">
    <location>
        <begin position="866"/>
        <end position="882"/>
    </location>
</feature>
<dbReference type="PROSITE" id="PS50090">
    <property type="entry name" value="MYB_LIKE"/>
    <property type="match status" value="2"/>
</dbReference>
<feature type="compositionally biased region" description="Polar residues" evidence="1">
    <location>
        <begin position="280"/>
        <end position="301"/>
    </location>
</feature>
<feature type="compositionally biased region" description="Polar residues" evidence="1">
    <location>
        <begin position="1127"/>
        <end position="1148"/>
    </location>
</feature>
<feature type="compositionally biased region" description="Low complexity" evidence="1">
    <location>
        <begin position="355"/>
        <end position="364"/>
    </location>
</feature>
<feature type="region of interest" description="Disordered" evidence="1">
    <location>
        <begin position="1"/>
        <end position="1373"/>
    </location>
</feature>
<dbReference type="InterPro" id="IPR009057">
    <property type="entry name" value="Homeodomain-like_sf"/>
</dbReference>
<feature type="compositionally biased region" description="Polar residues" evidence="1">
    <location>
        <begin position="1173"/>
        <end position="1185"/>
    </location>
</feature>
<dbReference type="Gene3D" id="1.10.10.60">
    <property type="entry name" value="Homeodomain-like"/>
    <property type="match status" value="2"/>
</dbReference>
<feature type="compositionally biased region" description="Polar residues" evidence="1">
    <location>
        <begin position="1270"/>
        <end position="1283"/>
    </location>
</feature>
<reference evidence="3" key="1">
    <citation type="submission" date="2025-08" db="UniProtKB">
        <authorList>
            <consortium name="Ensembl"/>
        </authorList>
    </citation>
    <scope>IDENTIFICATION</scope>
</reference>
<feature type="compositionally biased region" description="Basic residues" evidence="1">
    <location>
        <begin position="941"/>
        <end position="952"/>
    </location>
</feature>
<feature type="compositionally biased region" description="Basic and acidic residues" evidence="1">
    <location>
        <begin position="443"/>
        <end position="459"/>
    </location>
</feature>
<proteinExistence type="predicted"/>